<dbReference type="NCBIfam" id="TIGR01549">
    <property type="entry name" value="HAD-SF-IA-v1"/>
    <property type="match status" value="1"/>
</dbReference>
<comment type="similarity">
    <text evidence="3">Belongs to the HAD-like hydrolase superfamily. CbbY/CbbZ/Gph/YieH family.</text>
</comment>
<dbReference type="EC" id="3.1.3.18" evidence="4"/>
<accession>A0A9X1DDV5</accession>
<evidence type="ECO:0000256" key="2">
    <source>
        <dbReference type="ARBA" id="ARBA00004818"/>
    </source>
</evidence>
<evidence type="ECO:0000256" key="1">
    <source>
        <dbReference type="ARBA" id="ARBA00000830"/>
    </source>
</evidence>
<evidence type="ECO:0000256" key="4">
    <source>
        <dbReference type="ARBA" id="ARBA00013078"/>
    </source>
</evidence>
<name>A0A9X1DDV5_9SPHN</name>
<evidence type="ECO:0000313" key="6">
    <source>
        <dbReference type="Proteomes" id="UP001138757"/>
    </source>
</evidence>
<dbReference type="Gene3D" id="3.40.50.1000">
    <property type="entry name" value="HAD superfamily/HAD-like"/>
    <property type="match status" value="1"/>
</dbReference>
<dbReference type="GO" id="GO:0008967">
    <property type="term" value="F:phosphoglycolate phosphatase activity"/>
    <property type="evidence" value="ECO:0007669"/>
    <property type="project" value="UniProtKB-EC"/>
</dbReference>
<dbReference type="EMBL" id="JAHGAW010000009">
    <property type="protein sequence ID" value="MBT2188091.1"/>
    <property type="molecule type" value="Genomic_DNA"/>
</dbReference>
<comment type="catalytic activity">
    <reaction evidence="1">
        <text>2-phosphoglycolate + H2O = glycolate + phosphate</text>
        <dbReference type="Rhea" id="RHEA:14369"/>
        <dbReference type="ChEBI" id="CHEBI:15377"/>
        <dbReference type="ChEBI" id="CHEBI:29805"/>
        <dbReference type="ChEBI" id="CHEBI:43474"/>
        <dbReference type="ChEBI" id="CHEBI:58033"/>
        <dbReference type="EC" id="3.1.3.18"/>
    </reaction>
</comment>
<dbReference type="GO" id="GO:0006281">
    <property type="term" value="P:DNA repair"/>
    <property type="evidence" value="ECO:0007669"/>
    <property type="project" value="TreeGrafter"/>
</dbReference>
<gene>
    <name evidence="5" type="ORF">KK488_14140</name>
</gene>
<dbReference type="SFLD" id="SFLDS00003">
    <property type="entry name" value="Haloacid_Dehalogenase"/>
    <property type="match status" value="1"/>
</dbReference>
<protein>
    <recommendedName>
        <fullName evidence="4">phosphoglycolate phosphatase</fullName>
        <ecNumber evidence="4">3.1.3.18</ecNumber>
    </recommendedName>
</protein>
<keyword evidence="5" id="KW-0378">Hydrolase</keyword>
<dbReference type="AlphaFoldDB" id="A0A9X1DDV5"/>
<dbReference type="InterPro" id="IPR023198">
    <property type="entry name" value="PGP-like_dom2"/>
</dbReference>
<dbReference type="Proteomes" id="UP001138757">
    <property type="component" value="Unassembled WGS sequence"/>
</dbReference>
<evidence type="ECO:0000256" key="3">
    <source>
        <dbReference type="ARBA" id="ARBA00006171"/>
    </source>
</evidence>
<comment type="caution">
    <text evidence="5">The sequence shown here is derived from an EMBL/GenBank/DDBJ whole genome shotgun (WGS) entry which is preliminary data.</text>
</comment>
<dbReference type="Gene3D" id="1.10.150.240">
    <property type="entry name" value="Putative phosphatase, domain 2"/>
    <property type="match status" value="1"/>
</dbReference>
<evidence type="ECO:0000313" key="5">
    <source>
        <dbReference type="EMBL" id="MBT2188091.1"/>
    </source>
</evidence>
<dbReference type="InterPro" id="IPR050155">
    <property type="entry name" value="HAD-like_hydrolase_sf"/>
</dbReference>
<dbReference type="SUPFAM" id="SSF56784">
    <property type="entry name" value="HAD-like"/>
    <property type="match status" value="1"/>
</dbReference>
<dbReference type="PANTHER" id="PTHR43434">
    <property type="entry name" value="PHOSPHOGLYCOLATE PHOSPHATASE"/>
    <property type="match status" value="1"/>
</dbReference>
<dbReference type="RefSeq" id="WP_214624348.1">
    <property type="nucleotide sequence ID" value="NZ_JAHGAW010000009.1"/>
</dbReference>
<keyword evidence="6" id="KW-1185">Reference proteome</keyword>
<dbReference type="SFLD" id="SFLDG01129">
    <property type="entry name" value="C1.5:_HAD__Beta-PGM__Phosphata"/>
    <property type="match status" value="1"/>
</dbReference>
<dbReference type="InterPro" id="IPR023214">
    <property type="entry name" value="HAD_sf"/>
</dbReference>
<comment type="pathway">
    <text evidence="2">Organic acid metabolism; glycolate biosynthesis; glycolate from 2-phosphoglycolate: step 1/1.</text>
</comment>
<dbReference type="InterPro" id="IPR036412">
    <property type="entry name" value="HAD-like_sf"/>
</dbReference>
<sequence>MADICFDIVGFDLDGTLLDTSTDLAGAVNHVLMRLDRAPLPVETIKPFIGKGARRMLERALEATGGCTETLLEEWHPILLDYYGDNLCIGTAPYPGAVAAMDALTARGVRLAMCTNKREGFARPLLDALGLTDRFAAIVGGDTLGPDRLKPKPDLIHEMIRQAGGGRTIFLGDTDNDTIAARAASVPSIAVSFGFVHCTPEQLGADAGIDHYDELVPLLERWPA</sequence>
<organism evidence="5 6">
    <name type="scientific">Sphingobium nicotianae</name>
    <dbReference type="NCBI Taxonomy" id="2782607"/>
    <lineage>
        <taxon>Bacteria</taxon>
        <taxon>Pseudomonadati</taxon>
        <taxon>Pseudomonadota</taxon>
        <taxon>Alphaproteobacteria</taxon>
        <taxon>Sphingomonadales</taxon>
        <taxon>Sphingomonadaceae</taxon>
        <taxon>Sphingobium</taxon>
    </lineage>
</organism>
<dbReference type="InterPro" id="IPR006439">
    <property type="entry name" value="HAD-SF_hydro_IA"/>
</dbReference>
<dbReference type="PANTHER" id="PTHR43434:SF1">
    <property type="entry name" value="PHOSPHOGLYCOLATE PHOSPHATASE"/>
    <property type="match status" value="1"/>
</dbReference>
<proteinExistence type="inferred from homology"/>
<reference evidence="5" key="1">
    <citation type="submission" date="2021-05" db="EMBL/GenBank/DDBJ databases">
        <title>Genome of Sphingobium sp. strain.</title>
        <authorList>
            <person name="Fan R."/>
        </authorList>
    </citation>
    <scope>NUCLEOTIDE SEQUENCE</scope>
    <source>
        <strain evidence="5">H33</strain>
    </source>
</reference>
<dbReference type="Pfam" id="PF00702">
    <property type="entry name" value="Hydrolase"/>
    <property type="match status" value="1"/>
</dbReference>
<dbReference type="GO" id="GO:0005829">
    <property type="term" value="C:cytosol"/>
    <property type="evidence" value="ECO:0007669"/>
    <property type="project" value="TreeGrafter"/>
</dbReference>